<dbReference type="RefSeq" id="WP_230772184.1">
    <property type="nucleotide sequence ID" value="NZ_JAJNCT010000005.1"/>
</dbReference>
<dbReference type="EMBL" id="JAJNCT010000005">
    <property type="protein sequence ID" value="MCD2164677.1"/>
    <property type="molecule type" value="Genomic_DNA"/>
</dbReference>
<name>A0AAW4XTF2_9BURK</name>
<comment type="caution">
    <text evidence="2">The sequence shown here is derived from an EMBL/GenBank/DDBJ whole genome shotgun (WGS) entry which is preliminary data.</text>
</comment>
<organism evidence="2 3">
    <name type="scientific">Comamonas koreensis</name>
    <dbReference type="NCBI Taxonomy" id="160825"/>
    <lineage>
        <taxon>Bacteria</taxon>
        <taxon>Pseudomonadati</taxon>
        <taxon>Pseudomonadota</taxon>
        <taxon>Betaproteobacteria</taxon>
        <taxon>Burkholderiales</taxon>
        <taxon>Comamonadaceae</taxon>
        <taxon>Comamonas</taxon>
    </lineage>
</organism>
<evidence type="ECO:0000313" key="3">
    <source>
        <dbReference type="Proteomes" id="UP001199260"/>
    </source>
</evidence>
<protein>
    <submittedName>
        <fullName evidence="2">DUF3102 domain-containing protein</fullName>
    </submittedName>
</protein>
<keyword evidence="1" id="KW-0175">Coiled coil</keyword>
<feature type="coiled-coil region" evidence="1">
    <location>
        <begin position="174"/>
        <end position="208"/>
    </location>
</feature>
<evidence type="ECO:0000256" key="1">
    <source>
        <dbReference type="SAM" id="Coils"/>
    </source>
</evidence>
<sequence length="327" mass="35893">MSRPTSKTTPPVDAVILSETAEKRIADTQDAIELEQIQSQAQVRAIALQVGYLLPADSTDPDLIQRDIAANLRRSAEACLEVGRGLMALKAACPHGEFGKRIDVLGIEAPVASRFMAAARKFSNLPTSANLTKVIGTQSRLFEMLVLDDEQIEELALTGESGDLKLDDVATMSVKELRSALRQAKEDNKFIAKKRDDEQQRADRAEKALRAGGPKARSLEELVVGFHKEVDEHQDAAMKGLLNIDLQITALETWYMQYVTAQPEFEPGERFPMPVEVLDLVQKLSSNVGRIASAVGGLQRQIWNSFGHELESAPVYQMETPAEAVAA</sequence>
<dbReference type="AlphaFoldDB" id="A0AAW4XTF2"/>
<keyword evidence="3" id="KW-1185">Reference proteome</keyword>
<dbReference type="Proteomes" id="UP001199260">
    <property type="component" value="Unassembled WGS sequence"/>
</dbReference>
<accession>A0AAW4XTF2</accession>
<evidence type="ECO:0000313" key="2">
    <source>
        <dbReference type="EMBL" id="MCD2164677.1"/>
    </source>
</evidence>
<gene>
    <name evidence="2" type="ORF">LPW39_05950</name>
</gene>
<reference evidence="2 3" key="1">
    <citation type="submission" date="2021-11" db="EMBL/GenBank/DDBJ databases">
        <title>Genome sequence.</title>
        <authorList>
            <person name="Sun Q."/>
        </authorList>
    </citation>
    <scope>NUCLEOTIDE SEQUENCE [LARGE SCALE GENOMIC DNA]</scope>
    <source>
        <strain evidence="2 3">KCTC 12005</strain>
    </source>
</reference>
<proteinExistence type="predicted"/>